<dbReference type="EMBL" id="CP034550">
    <property type="protein sequence ID" value="QFZ19654.1"/>
    <property type="molecule type" value="Genomic_DNA"/>
</dbReference>
<sequence length="163" mass="17406">MATLTIWRFDTAAGADDAARVLATLARRELIKIHDAAVVAWPADRKKPKIRQVNDLRGRGALTGAFWGTLLGLLFLMPLVGAAVGAAAGALTAGLADFGIDDDLIKEVRSRVTPGSSALFVLSSDAVIDKVRDVFAGGEQPELLYTNLSEEQERALREAFADD</sequence>
<evidence type="ECO:0000313" key="1">
    <source>
        <dbReference type="EMBL" id="QFZ19654.1"/>
    </source>
</evidence>
<dbReference type="RefSeq" id="WP_033429652.1">
    <property type="nucleotide sequence ID" value="NZ_CP034550.1"/>
</dbReference>
<dbReference type="OrthoDB" id="5244321at2"/>
<dbReference type="Proteomes" id="UP000325787">
    <property type="component" value="Chromosome"/>
</dbReference>
<organism evidence="1 2">
    <name type="scientific">Saccharothrix syringae</name>
    <name type="common">Nocardiopsis syringae</name>
    <dbReference type="NCBI Taxonomy" id="103733"/>
    <lineage>
        <taxon>Bacteria</taxon>
        <taxon>Bacillati</taxon>
        <taxon>Actinomycetota</taxon>
        <taxon>Actinomycetes</taxon>
        <taxon>Pseudonocardiales</taxon>
        <taxon>Pseudonocardiaceae</taxon>
        <taxon>Saccharothrix</taxon>
    </lineage>
</organism>
<name>A0A5Q0H1D6_SACSY</name>
<dbReference type="Pfam" id="PF06897">
    <property type="entry name" value="DUF1269"/>
    <property type="match status" value="1"/>
</dbReference>
<gene>
    <name evidence="1" type="ORF">EKG83_21440</name>
</gene>
<evidence type="ECO:0000313" key="2">
    <source>
        <dbReference type="Proteomes" id="UP000325787"/>
    </source>
</evidence>
<keyword evidence="2" id="KW-1185">Reference proteome</keyword>
<dbReference type="AlphaFoldDB" id="A0A5Q0H1D6"/>
<dbReference type="InterPro" id="IPR009200">
    <property type="entry name" value="DUF1269_membrane"/>
</dbReference>
<reference evidence="2" key="1">
    <citation type="journal article" date="2021" name="Curr. Microbiol.">
        <title>Complete genome of nocamycin-producing strain Saccharothrix syringae NRRL B-16468 reveals the biosynthetic potential for secondary metabolites.</title>
        <authorList>
            <person name="Mo X."/>
            <person name="Yang S."/>
        </authorList>
    </citation>
    <scope>NUCLEOTIDE SEQUENCE [LARGE SCALE GENOMIC DNA]</scope>
    <source>
        <strain evidence="2">ATCC 51364 / DSM 43886 / JCM 6844 / KCTC 9398 / NBRC 14523 / NRRL B-16468 / INA 2240</strain>
    </source>
</reference>
<proteinExistence type="predicted"/>
<protein>
    <submittedName>
        <fullName evidence="1">DUF1269 domain-containing protein</fullName>
    </submittedName>
</protein>
<accession>A0A5Q0H1D6</accession>
<dbReference type="KEGG" id="ssyi:EKG83_21440"/>